<keyword evidence="3" id="KW-0732">Signal</keyword>
<comment type="subcellular location">
    <subcellularLocation>
        <location evidence="1">Secreted</location>
    </subcellularLocation>
</comment>
<dbReference type="InterPro" id="IPR053180">
    <property type="entry name" value="Ca-binding_acidic-repeat"/>
</dbReference>
<dbReference type="InterPro" id="IPR059100">
    <property type="entry name" value="TSP3_bac"/>
</dbReference>
<dbReference type="AlphaFoldDB" id="A0A6J5ZNV4"/>
<dbReference type="InterPro" id="IPR018247">
    <property type="entry name" value="EF_Hand_1_Ca_BS"/>
</dbReference>
<keyword evidence="4" id="KW-0106">Calcium</keyword>
<feature type="compositionally biased region" description="Basic and acidic residues" evidence="5">
    <location>
        <begin position="29"/>
        <end position="58"/>
    </location>
</feature>
<organism evidence="7">
    <name type="scientific">freshwater metagenome</name>
    <dbReference type="NCBI Taxonomy" id="449393"/>
    <lineage>
        <taxon>unclassified sequences</taxon>
        <taxon>metagenomes</taxon>
        <taxon>ecological metagenomes</taxon>
    </lineage>
</organism>
<feature type="region of interest" description="Disordered" evidence="5">
    <location>
        <begin position="71"/>
        <end position="99"/>
    </location>
</feature>
<dbReference type="GO" id="GO:0005509">
    <property type="term" value="F:calcium ion binding"/>
    <property type="evidence" value="ECO:0007669"/>
    <property type="project" value="InterPro"/>
</dbReference>
<evidence type="ECO:0000259" key="6">
    <source>
        <dbReference type="Pfam" id="PF18914"/>
    </source>
</evidence>
<dbReference type="PANTHER" id="PTHR37467">
    <property type="entry name" value="EXPORTED CALCIUM-BINDING GLYCOPROTEIN-RELATED"/>
    <property type="match status" value="1"/>
</dbReference>
<dbReference type="InterPro" id="IPR043724">
    <property type="entry name" value="DUF5666"/>
</dbReference>
<protein>
    <submittedName>
        <fullName evidence="7">Unannotated protein</fullName>
    </submittedName>
</protein>
<sequence>MSLKNLTAAIAVVGLIASLPASALASKASKTDRDRDGLSNKVEKRLGTNARRADTDRDKLKDGVEVRLGTNPLVKDSDKDGVSDGREVAAGTDPCSDDANEVRGAVASVGADSVTITKRDATTVTLTVNSATKLRIPDTDGSGTVTLADLKAGDKVKAHTSATDPTLAVSISVKGDYKKGEEVEGTASAVGDSSLTVTKEGGASATLTVNADTKLRAPDRDGNGKITLADILVGDKVEAYLSATDPTLALSIKVEVEGTKVVGTVASVGPDSVTITLANATQTKVTVNSATKLRIPAADGTPTGTLADLKVGDAVKAKTVPGAEGTTLALCLSSGAFASDRGHDHGENDDEDDDHSANQVGQYNENERSGDRHGGRGRGR</sequence>
<dbReference type="SUPFAM" id="SSF103647">
    <property type="entry name" value="TSP type-3 repeat"/>
    <property type="match status" value="1"/>
</dbReference>
<evidence type="ECO:0000256" key="1">
    <source>
        <dbReference type="ARBA" id="ARBA00004613"/>
    </source>
</evidence>
<evidence type="ECO:0000313" key="7">
    <source>
        <dbReference type="EMBL" id="CAB4343925.1"/>
    </source>
</evidence>
<dbReference type="EMBL" id="CAESAO010000067">
    <property type="protein sequence ID" value="CAB4343925.1"/>
    <property type="molecule type" value="Genomic_DNA"/>
</dbReference>
<feature type="domain" description="DUF5666" evidence="6">
    <location>
        <begin position="184"/>
        <end position="241"/>
    </location>
</feature>
<dbReference type="Pfam" id="PF18914">
    <property type="entry name" value="DUF5666"/>
    <property type="match status" value="2"/>
</dbReference>
<feature type="region of interest" description="Disordered" evidence="5">
    <location>
        <begin position="25"/>
        <end position="58"/>
    </location>
</feature>
<feature type="compositionally biased region" description="Basic and acidic residues" evidence="5">
    <location>
        <begin position="75"/>
        <end position="87"/>
    </location>
</feature>
<dbReference type="PANTHER" id="PTHR37467:SF1">
    <property type="entry name" value="EXPORTED CALCIUM-BINDING GLYCOPROTEIN"/>
    <property type="match status" value="1"/>
</dbReference>
<feature type="domain" description="DUF5666" evidence="6">
    <location>
        <begin position="263"/>
        <end position="329"/>
    </location>
</feature>
<dbReference type="InterPro" id="IPR028974">
    <property type="entry name" value="TSP_type-3_rpt"/>
</dbReference>
<reference evidence="7" key="1">
    <citation type="submission" date="2020-05" db="EMBL/GenBank/DDBJ databases">
        <authorList>
            <person name="Chiriac C."/>
            <person name="Salcher M."/>
            <person name="Ghai R."/>
            <person name="Kavagutti S V."/>
        </authorList>
    </citation>
    <scope>NUCLEOTIDE SEQUENCE</scope>
</reference>
<feature type="region of interest" description="Disordered" evidence="5">
    <location>
        <begin position="339"/>
        <end position="380"/>
    </location>
</feature>
<evidence type="ECO:0000256" key="3">
    <source>
        <dbReference type="ARBA" id="ARBA00022729"/>
    </source>
</evidence>
<feature type="compositionally biased region" description="Basic and acidic residues" evidence="5">
    <location>
        <begin position="365"/>
        <end position="374"/>
    </location>
</feature>
<dbReference type="PROSITE" id="PS00018">
    <property type="entry name" value="EF_HAND_1"/>
    <property type="match status" value="2"/>
</dbReference>
<dbReference type="Pfam" id="PF18884">
    <property type="entry name" value="TSP3_bac"/>
    <property type="match status" value="3"/>
</dbReference>
<accession>A0A6J5ZNV4</accession>
<name>A0A6J5ZNV4_9ZZZZ</name>
<evidence type="ECO:0000256" key="2">
    <source>
        <dbReference type="ARBA" id="ARBA00022525"/>
    </source>
</evidence>
<gene>
    <name evidence="7" type="ORF">UFOPK3522_00888</name>
</gene>
<proteinExistence type="predicted"/>
<evidence type="ECO:0000256" key="4">
    <source>
        <dbReference type="ARBA" id="ARBA00022837"/>
    </source>
</evidence>
<keyword evidence="2" id="KW-0964">Secreted</keyword>
<evidence type="ECO:0000256" key="5">
    <source>
        <dbReference type="SAM" id="MobiDB-lite"/>
    </source>
</evidence>